<proteinExistence type="predicted"/>
<dbReference type="RefSeq" id="WP_174631285.1">
    <property type="nucleotide sequence ID" value="NZ_CP049074.1"/>
</dbReference>
<protein>
    <recommendedName>
        <fullName evidence="3">Superfamily I DNA and RNA helicase and helicaseubunit</fullName>
    </recommendedName>
</protein>
<evidence type="ECO:0000313" key="2">
    <source>
        <dbReference type="Proteomes" id="UP000509301"/>
    </source>
</evidence>
<dbReference type="PANTHER" id="PTHR34237:SF4">
    <property type="entry name" value="PAREP1 FAMILY PROTEIN"/>
    <property type="match status" value="1"/>
</dbReference>
<organism evidence="1 2">
    <name type="scientific">Metallosphaera tengchongensis</name>
    <dbReference type="NCBI Taxonomy" id="1532350"/>
    <lineage>
        <taxon>Archaea</taxon>
        <taxon>Thermoproteota</taxon>
        <taxon>Thermoprotei</taxon>
        <taxon>Sulfolobales</taxon>
        <taxon>Sulfolobaceae</taxon>
        <taxon>Metallosphaera</taxon>
    </lineage>
</organism>
<evidence type="ECO:0000313" key="1">
    <source>
        <dbReference type="EMBL" id="QKR00364.1"/>
    </source>
</evidence>
<dbReference type="Pfam" id="PF05942">
    <property type="entry name" value="PaREP1"/>
    <property type="match status" value="1"/>
</dbReference>
<gene>
    <name evidence="1" type="ORF">GWK48_08235</name>
</gene>
<dbReference type="EMBL" id="CP049074">
    <property type="protein sequence ID" value="QKR00364.1"/>
    <property type="molecule type" value="Genomic_DNA"/>
</dbReference>
<name>A0A6N0NU05_9CREN</name>
<dbReference type="KEGG" id="mten:GWK48_08235"/>
<accession>A0A6N0NU05</accession>
<evidence type="ECO:0008006" key="3">
    <source>
        <dbReference type="Google" id="ProtNLM"/>
    </source>
</evidence>
<dbReference type="GeneID" id="55641928"/>
<dbReference type="InterPro" id="IPR010268">
    <property type="entry name" value="PaREP1"/>
</dbReference>
<dbReference type="Gene3D" id="1.20.120.330">
    <property type="entry name" value="Nucleotidyltransferases domain 2"/>
    <property type="match status" value="1"/>
</dbReference>
<sequence length="127" mass="14296">MESINLLSASDVLIEEADNLIEKGDVLQAPEKYYKAAEEAIKLLVKTLNLKDVIEKVKEEGYWSLGVLHDAVIEIAKRLRDEEIIDLWKSAVVILTVNLPKDILAIEAEKVKKLVELSDKTANLRVD</sequence>
<dbReference type="Proteomes" id="UP000509301">
    <property type="component" value="Chromosome"/>
</dbReference>
<keyword evidence="2" id="KW-1185">Reference proteome</keyword>
<dbReference type="OrthoDB" id="379186at2157"/>
<dbReference type="PANTHER" id="PTHR34237">
    <property type="entry name" value="PAREP8-RELATED"/>
    <property type="match status" value="1"/>
</dbReference>
<dbReference type="AlphaFoldDB" id="A0A6N0NU05"/>
<reference evidence="1 2" key="1">
    <citation type="submission" date="2020-02" db="EMBL/GenBank/DDBJ databases">
        <title>Comparative genome analysis reveals the metabolism and evolution of the thermophilic archaeal genus Metallosphaera.</title>
        <authorList>
            <person name="Jiang C."/>
        </authorList>
    </citation>
    <scope>NUCLEOTIDE SEQUENCE [LARGE SCALE GENOMIC DNA]</scope>
    <source>
        <strain evidence="1 2">Ric-A</strain>
    </source>
</reference>